<proteinExistence type="predicted"/>
<evidence type="ECO:0008006" key="3">
    <source>
        <dbReference type="Google" id="ProtNLM"/>
    </source>
</evidence>
<dbReference type="Gene3D" id="3.40.50.450">
    <property type="match status" value="1"/>
</dbReference>
<organism evidence="1 2">
    <name type="scientific">Leishmania tarentolae</name>
    <name type="common">Sauroleishmania tarentolae</name>
    <dbReference type="NCBI Taxonomy" id="5689"/>
    <lineage>
        <taxon>Eukaryota</taxon>
        <taxon>Discoba</taxon>
        <taxon>Euglenozoa</taxon>
        <taxon>Kinetoplastea</taxon>
        <taxon>Metakinetoplastina</taxon>
        <taxon>Trypanosomatida</taxon>
        <taxon>Trypanosomatidae</taxon>
        <taxon>Leishmaniinae</taxon>
        <taxon>Leishmania</taxon>
        <taxon>lizard Leishmania</taxon>
    </lineage>
</organism>
<evidence type="ECO:0000313" key="2">
    <source>
        <dbReference type="Proteomes" id="UP000419144"/>
    </source>
</evidence>
<dbReference type="PANTHER" id="PTHR15364:SF0">
    <property type="entry name" value="2'-DEOXYNUCLEOSIDE 5'-PHOSPHATE N-HYDROLASE 1"/>
    <property type="match status" value="1"/>
</dbReference>
<accession>A0A640KH19</accession>
<dbReference type="GO" id="GO:0005634">
    <property type="term" value="C:nucleus"/>
    <property type="evidence" value="ECO:0007669"/>
    <property type="project" value="TreeGrafter"/>
</dbReference>
<reference evidence="1" key="1">
    <citation type="submission" date="2019-11" db="EMBL/GenBank/DDBJ databases">
        <title>Leishmania tarentolae CDS.</title>
        <authorList>
            <person name="Goto Y."/>
            <person name="Yamagishi J."/>
        </authorList>
    </citation>
    <scope>NUCLEOTIDE SEQUENCE [LARGE SCALE GENOMIC DNA]</scope>
    <source>
        <strain evidence="1">Parrot Tar II</strain>
    </source>
</reference>
<dbReference type="PANTHER" id="PTHR15364">
    <property type="entry name" value="2'-DEOXYNUCLEOSIDE 5'-PHOSPHATE N-HYDROLASE 1"/>
    <property type="match status" value="1"/>
</dbReference>
<dbReference type="Pfam" id="PF05014">
    <property type="entry name" value="Nuc_deoxyrib_tr"/>
    <property type="match status" value="1"/>
</dbReference>
<dbReference type="GO" id="GO:0009159">
    <property type="term" value="P:deoxyribonucleoside monophosphate catabolic process"/>
    <property type="evidence" value="ECO:0007669"/>
    <property type="project" value="TreeGrafter"/>
</dbReference>
<sequence>MSAPKKIYIAGPAVFHPDNGEAYYSNVRALMKQKGVVPLIPVDNVATGALNIRNKNIDMIQKCDAIIADLSPFRSKEPDCGTAFELGYAAALGKPLLTFSTDNRPMVEKYGGEMSDGLSVENFGLPFNLMLYDGTEVFDSFEAAFSYFVDHHLTQ</sequence>
<evidence type="ECO:0000313" key="1">
    <source>
        <dbReference type="EMBL" id="GET88843.1"/>
    </source>
</evidence>
<dbReference type="VEuPathDB" id="TriTrypDB:LtaPh_2319900"/>
<dbReference type="Proteomes" id="UP000419144">
    <property type="component" value="Unassembled WGS sequence"/>
</dbReference>
<comment type="caution">
    <text evidence="1">The sequence shown here is derived from an EMBL/GenBank/DDBJ whole genome shotgun (WGS) entry which is preliminary data.</text>
</comment>
<gene>
    <name evidence="1" type="ORF">LtaPh_2319900</name>
</gene>
<name>A0A640KH19_LEITA</name>
<dbReference type="AlphaFoldDB" id="A0A640KH19"/>
<protein>
    <recommendedName>
        <fullName evidence="3">Nucleoside 2-deoxyribosyltransferase</fullName>
    </recommendedName>
</protein>
<keyword evidence="2" id="KW-1185">Reference proteome</keyword>
<dbReference type="GO" id="GO:0070694">
    <property type="term" value="F:5-hydroxymethyl-dUMP N-hydrolase activity"/>
    <property type="evidence" value="ECO:0007669"/>
    <property type="project" value="TreeGrafter"/>
</dbReference>
<dbReference type="InterPro" id="IPR007710">
    <property type="entry name" value="Nucleoside_deoxyribTrfase"/>
</dbReference>
<dbReference type="InterPro" id="IPR051239">
    <property type="entry name" value="2'-dNMP_N-hydrolase"/>
</dbReference>
<dbReference type="OrthoDB" id="269441at2759"/>
<dbReference type="EMBL" id="BLBS01000030">
    <property type="protein sequence ID" value="GET88843.1"/>
    <property type="molecule type" value="Genomic_DNA"/>
</dbReference>
<dbReference type="SUPFAM" id="SSF52309">
    <property type="entry name" value="N-(deoxy)ribosyltransferase-like"/>
    <property type="match status" value="1"/>
</dbReference>